<keyword evidence="2" id="KW-1185">Reference proteome</keyword>
<evidence type="ECO:0000313" key="2">
    <source>
        <dbReference type="Proteomes" id="UP000319671"/>
    </source>
</evidence>
<gene>
    <name evidence="1" type="ORF">FB550_101954</name>
</gene>
<dbReference type="AlphaFoldDB" id="A0A561DZX9"/>
<evidence type="ECO:0000313" key="1">
    <source>
        <dbReference type="EMBL" id="TWE08923.1"/>
    </source>
</evidence>
<protein>
    <submittedName>
        <fullName evidence="1">Uncharacterized protein</fullName>
    </submittedName>
</protein>
<proteinExistence type="predicted"/>
<dbReference type="EMBL" id="VIVN01000001">
    <property type="protein sequence ID" value="TWE08923.1"/>
    <property type="molecule type" value="Genomic_DNA"/>
</dbReference>
<dbReference type="RefSeq" id="WP_144562564.1">
    <property type="nucleotide sequence ID" value="NZ_VIVN01000001.1"/>
</dbReference>
<accession>A0A561DZX9</accession>
<sequence length="147" mass="16604">MLLALKDLGSLFNDKRGIQDEILFSTVSDRAAMEQPKGLFVPVNKESGELLEAISNGAVAAIWYKDETLPHYIPTQFPVFFTNDLAEAMKDIITLYIEKLDGETNKHMERTNFKISNETLLNKNKQSYDIAGLLANLTSQNNHERRG</sequence>
<organism evidence="1 2">
    <name type="scientific">Neobacillus bataviensis</name>
    <dbReference type="NCBI Taxonomy" id="220685"/>
    <lineage>
        <taxon>Bacteria</taxon>
        <taxon>Bacillati</taxon>
        <taxon>Bacillota</taxon>
        <taxon>Bacilli</taxon>
        <taxon>Bacillales</taxon>
        <taxon>Bacillaceae</taxon>
        <taxon>Neobacillus</taxon>
    </lineage>
</organism>
<name>A0A561DZX9_9BACI</name>
<comment type="caution">
    <text evidence="1">The sequence shown here is derived from an EMBL/GenBank/DDBJ whole genome shotgun (WGS) entry which is preliminary data.</text>
</comment>
<reference evidence="1 2" key="1">
    <citation type="submission" date="2019-06" db="EMBL/GenBank/DDBJ databases">
        <title>Sorghum-associated microbial communities from plants grown in Nebraska, USA.</title>
        <authorList>
            <person name="Schachtman D."/>
        </authorList>
    </citation>
    <scope>NUCLEOTIDE SEQUENCE [LARGE SCALE GENOMIC DNA]</scope>
    <source>
        <strain evidence="1 2">2482</strain>
    </source>
</reference>
<dbReference type="Proteomes" id="UP000319671">
    <property type="component" value="Unassembled WGS sequence"/>
</dbReference>